<dbReference type="EC" id="6.3.2.2" evidence="1"/>
<dbReference type="SUPFAM" id="SSF55931">
    <property type="entry name" value="Glutamine synthetase/guanido kinase"/>
    <property type="match status" value="1"/>
</dbReference>
<organism evidence="1 2">
    <name type="scientific">Candidatus Bilamarchaeum dharawalense</name>
    <dbReference type="NCBI Taxonomy" id="2885759"/>
    <lineage>
        <taxon>Archaea</taxon>
        <taxon>Candidatus Micrarchaeota</taxon>
        <taxon>Candidatus Micrarchaeia</taxon>
        <taxon>Candidatus Anstonellales</taxon>
        <taxon>Candidatus Bilamarchaeaceae</taxon>
        <taxon>Candidatus Bilamarchaeum</taxon>
    </lineage>
</organism>
<dbReference type="EMBL" id="CABMJJ010000009">
    <property type="protein sequence ID" value="VVC03807.1"/>
    <property type="molecule type" value="Genomic_DNA"/>
</dbReference>
<dbReference type="AlphaFoldDB" id="A0A5E4LSF0"/>
<comment type="caution">
    <text evidence="1">The sequence shown here is derived from an EMBL/GenBank/DDBJ whole genome shotgun (WGS) entry which is preliminary data.</text>
</comment>
<evidence type="ECO:0000313" key="1">
    <source>
        <dbReference type="EMBL" id="VVC03807.1"/>
    </source>
</evidence>
<sequence>MRRELQQSVIQRNTRVSLERELALFKPDSRPLNRTESAEFMATLQTRLGSQVERKTEVVEEVAPNAVEIKICLSTVGELREDVRRVYAVLAEVANECGVYVLGCSQPTTDGITHDTTHFMTLDVFKATIGPLAATNSLHLHFGGATDEELVAIYNAGNRIAPIMLAASQCAVIDGRERGRANSVRDFFSSLPPALAAPWTISNREDFENGVRSAIKAVEMQIGAFSPEYLAVLASRYPDFIGADGRMKKLSPDKIFHPTRLRFDKVLPELGLVGSAEFRPIDAQPTLSRDLAILELAIGLLIHETAYNPAPLSREEIGQIMHSMANVADFGMGAIMWNGLSNEYVAKVRAMEALMGIGLTPQSLHTFGIDGGASELAIMSSLSPADIIRINHARFMKSVE</sequence>
<dbReference type="GO" id="GO:0042398">
    <property type="term" value="P:modified amino acid biosynthetic process"/>
    <property type="evidence" value="ECO:0007669"/>
    <property type="project" value="InterPro"/>
</dbReference>
<dbReference type="InterPro" id="IPR006336">
    <property type="entry name" value="GCS2"/>
</dbReference>
<dbReference type="GO" id="GO:0004357">
    <property type="term" value="F:glutamate-cysteine ligase activity"/>
    <property type="evidence" value="ECO:0007669"/>
    <property type="project" value="UniProtKB-EC"/>
</dbReference>
<evidence type="ECO:0000313" key="2">
    <source>
        <dbReference type="Proteomes" id="UP000789941"/>
    </source>
</evidence>
<dbReference type="Proteomes" id="UP000789941">
    <property type="component" value="Unassembled WGS sequence"/>
</dbReference>
<keyword evidence="1" id="KW-0436">Ligase</keyword>
<protein>
    <submittedName>
        <fullName evidence="1">Glutamate--cysteine ligase</fullName>
        <ecNumber evidence="1">6.3.2.2</ecNumber>
    </submittedName>
</protein>
<proteinExistence type="predicted"/>
<name>A0A5E4LSF0_9ARCH</name>
<gene>
    <name evidence="1" type="primary">gshA_1</name>
    <name evidence="1" type="ORF">LFW2832_00548</name>
</gene>
<accession>A0A5E4LSF0</accession>
<dbReference type="Pfam" id="PF04107">
    <property type="entry name" value="GCS2"/>
    <property type="match status" value="1"/>
</dbReference>
<dbReference type="Gene3D" id="3.30.590.20">
    <property type="match status" value="1"/>
</dbReference>
<reference evidence="1 2" key="1">
    <citation type="submission" date="2019-08" db="EMBL/GenBank/DDBJ databases">
        <authorList>
            <person name="Vazquez-Campos X."/>
        </authorList>
    </citation>
    <scope>NUCLEOTIDE SEQUENCE [LARGE SCALE GENOMIC DNA]</scope>
    <source>
        <strain evidence="1">LFW-283_2</strain>
    </source>
</reference>
<dbReference type="InterPro" id="IPR014746">
    <property type="entry name" value="Gln_synth/guanido_kin_cat_dom"/>
</dbReference>